<dbReference type="PANTHER" id="PTHR24092:SF215">
    <property type="entry name" value="PHOSPHOLIPID-TRANSPORTING ATPASE"/>
    <property type="match status" value="1"/>
</dbReference>
<dbReference type="SUPFAM" id="SSF56784">
    <property type="entry name" value="HAD-like"/>
    <property type="match status" value="1"/>
</dbReference>
<dbReference type="InterPro" id="IPR001757">
    <property type="entry name" value="P_typ_ATPase"/>
</dbReference>
<dbReference type="OrthoDB" id="377733at2759"/>
<dbReference type="InterPro" id="IPR036412">
    <property type="entry name" value="HAD-like_sf"/>
</dbReference>
<evidence type="ECO:0000313" key="2">
    <source>
        <dbReference type="Proteomes" id="UP000271889"/>
    </source>
</evidence>
<proteinExistence type="predicted"/>
<dbReference type="Pfam" id="PF00702">
    <property type="entry name" value="Hydrolase"/>
    <property type="match status" value="1"/>
</dbReference>
<dbReference type="NCBIfam" id="TIGR01494">
    <property type="entry name" value="ATPase_P-type"/>
    <property type="match status" value="1"/>
</dbReference>
<sequence>MRLLNHEEWDEFMESYRFVRHNRSGQLVQYGRGLDIWMMNLQAMSVTSNDRDELLSQKADEIEKDLELLGVTGIEDRLQDGVEETIIAMRSAGIQVWVLTGDKLETAENIARSCGLFSPNRETRKIETLEDVTQIRGDG</sequence>
<keyword evidence="2" id="KW-1185">Reference proteome</keyword>
<evidence type="ECO:0000313" key="1">
    <source>
        <dbReference type="EMBL" id="VDK81073.1"/>
    </source>
</evidence>
<dbReference type="GO" id="GO:0016887">
    <property type="term" value="F:ATP hydrolysis activity"/>
    <property type="evidence" value="ECO:0007669"/>
    <property type="project" value="InterPro"/>
</dbReference>
<dbReference type="InterPro" id="IPR023214">
    <property type="entry name" value="HAD_sf"/>
</dbReference>
<organism evidence="1 2">
    <name type="scientific">Cylicostephanus goldi</name>
    <name type="common">Nematode worm</name>
    <dbReference type="NCBI Taxonomy" id="71465"/>
    <lineage>
        <taxon>Eukaryota</taxon>
        <taxon>Metazoa</taxon>
        <taxon>Ecdysozoa</taxon>
        <taxon>Nematoda</taxon>
        <taxon>Chromadorea</taxon>
        <taxon>Rhabditida</taxon>
        <taxon>Rhabditina</taxon>
        <taxon>Rhabditomorpha</taxon>
        <taxon>Strongyloidea</taxon>
        <taxon>Strongylidae</taxon>
        <taxon>Cylicostephanus</taxon>
    </lineage>
</organism>
<dbReference type="PANTHER" id="PTHR24092">
    <property type="entry name" value="PROBABLE PHOSPHOLIPID-TRANSPORTING ATPASE"/>
    <property type="match status" value="1"/>
</dbReference>
<dbReference type="GO" id="GO:0140326">
    <property type="term" value="F:ATPase-coupled intramembrane lipid transporter activity"/>
    <property type="evidence" value="ECO:0007669"/>
    <property type="project" value="TreeGrafter"/>
</dbReference>
<dbReference type="Proteomes" id="UP000271889">
    <property type="component" value="Unassembled WGS sequence"/>
</dbReference>
<dbReference type="GO" id="GO:0005886">
    <property type="term" value="C:plasma membrane"/>
    <property type="evidence" value="ECO:0007669"/>
    <property type="project" value="TreeGrafter"/>
</dbReference>
<name>A0A3P6TDN5_CYLGO</name>
<dbReference type="GO" id="GO:0005524">
    <property type="term" value="F:ATP binding"/>
    <property type="evidence" value="ECO:0007669"/>
    <property type="project" value="InterPro"/>
</dbReference>
<dbReference type="EMBL" id="UYRV01027499">
    <property type="protein sequence ID" value="VDK81073.1"/>
    <property type="molecule type" value="Genomic_DNA"/>
</dbReference>
<evidence type="ECO:0008006" key="3">
    <source>
        <dbReference type="Google" id="ProtNLM"/>
    </source>
</evidence>
<gene>
    <name evidence="1" type="ORF">CGOC_LOCUS7782</name>
</gene>
<reference evidence="1 2" key="1">
    <citation type="submission" date="2018-11" db="EMBL/GenBank/DDBJ databases">
        <authorList>
            <consortium name="Pathogen Informatics"/>
        </authorList>
    </citation>
    <scope>NUCLEOTIDE SEQUENCE [LARGE SCALE GENOMIC DNA]</scope>
</reference>
<dbReference type="AlphaFoldDB" id="A0A3P6TDN5"/>
<accession>A0A3P6TDN5</accession>
<protein>
    <recommendedName>
        <fullName evidence="3">P-type ATPase C-terminal domain-containing protein</fullName>
    </recommendedName>
</protein>
<dbReference type="GO" id="GO:0045332">
    <property type="term" value="P:phospholipid translocation"/>
    <property type="evidence" value="ECO:0007669"/>
    <property type="project" value="TreeGrafter"/>
</dbReference>
<dbReference type="Gene3D" id="3.40.50.1000">
    <property type="entry name" value="HAD superfamily/HAD-like"/>
    <property type="match status" value="1"/>
</dbReference>